<dbReference type="SMART" id="SM00717">
    <property type="entry name" value="SANT"/>
    <property type="match status" value="2"/>
</dbReference>
<dbReference type="EMBL" id="MLAK01000708">
    <property type="protein sequence ID" value="OHT07007.1"/>
    <property type="molecule type" value="Genomic_DNA"/>
</dbReference>
<comment type="caution">
    <text evidence="9">The sequence shown here is derived from an EMBL/GenBank/DDBJ whole genome shotgun (WGS) entry which is preliminary data.</text>
</comment>
<organism evidence="9 10">
    <name type="scientific">Tritrichomonas foetus</name>
    <dbReference type="NCBI Taxonomy" id="1144522"/>
    <lineage>
        <taxon>Eukaryota</taxon>
        <taxon>Metamonada</taxon>
        <taxon>Parabasalia</taxon>
        <taxon>Tritrichomonadida</taxon>
        <taxon>Tritrichomonadidae</taxon>
        <taxon>Tritrichomonas</taxon>
    </lineage>
</organism>
<evidence type="ECO:0000256" key="2">
    <source>
        <dbReference type="ARBA" id="ARBA00023125"/>
    </source>
</evidence>
<protein>
    <submittedName>
        <fullName evidence="9">Myb-like DNA-binding domain containing protein</fullName>
    </submittedName>
</protein>
<dbReference type="InterPro" id="IPR017930">
    <property type="entry name" value="Myb_dom"/>
</dbReference>
<feature type="compositionally biased region" description="Basic and acidic residues" evidence="5">
    <location>
        <begin position="168"/>
        <end position="178"/>
    </location>
</feature>
<feature type="domain" description="HTH myb-type" evidence="8">
    <location>
        <begin position="65"/>
        <end position="119"/>
    </location>
</feature>
<feature type="compositionally biased region" description="Polar residues" evidence="5">
    <location>
        <begin position="185"/>
        <end position="199"/>
    </location>
</feature>
<dbReference type="VEuPathDB" id="TrichDB:TRFO_24813"/>
<dbReference type="OrthoDB" id="2143914at2759"/>
<evidence type="ECO:0000313" key="9">
    <source>
        <dbReference type="EMBL" id="OHT07007.1"/>
    </source>
</evidence>
<dbReference type="Proteomes" id="UP000179807">
    <property type="component" value="Unassembled WGS sequence"/>
</dbReference>
<dbReference type="GO" id="GO:0000978">
    <property type="term" value="F:RNA polymerase II cis-regulatory region sequence-specific DNA binding"/>
    <property type="evidence" value="ECO:0007669"/>
    <property type="project" value="TreeGrafter"/>
</dbReference>
<accession>A0A1J4K6I8</accession>
<dbReference type="PANTHER" id="PTHR46621:SF1">
    <property type="entry name" value="SNRNA-ACTIVATING PROTEIN COMPLEX SUBUNIT 4"/>
    <property type="match status" value="1"/>
</dbReference>
<keyword evidence="4" id="KW-0539">Nucleus</keyword>
<dbReference type="CDD" id="cd00167">
    <property type="entry name" value="SANT"/>
    <property type="match status" value="2"/>
</dbReference>
<feature type="region of interest" description="Disordered" evidence="5">
    <location>
        <begin position="166"/>
        <end position="199"/>
    </location>
</feature>
<name>A0A1J4K6I8_9EUKA</name>
<proteinExistence type="predicted"/>
<dbReference type="InterPro" id="IPR001005">
    <property type="entry name" value="SANT/Myb"/>
</dbReference>
<dbReference type="Gene3D" id="1.10.10.60">
    <property type="entry name" value="Homeodomain-like"/>
    <property type="match status" value="2"/>
</dbReference>
<dbReference type="GO" id="GO:0019185">
    <property type="term" value="C:snRNA-activating protein complex"/>
    <property type="evidence" value="ECO:0007669"/>
    <property type="project" value="TreeGrafter"/>
</dbReference>
<dbReference type="PANTHER" id="PTHR46621">
    <property type="entry name" value="SNRNA-ACTIVATING PROTEIN COMPLEX SUBUNIT 4"/>
    <property type="match status" value="1"/>
</dbReference>
<evidence type="ECO:0000256" key="3">
    <source>
        <dbReference type="ARBA" id="ARBA00023163"/>
    </source>
</evidence>
<dbReference type="PROSITE" id="PS51293">
    <property type="entry name" value="SANT"/>
    <property type="match status" value="1"/>
</dbReference>
<dbReference type="RefSeq" id="XP_068360143.1">
    <property type="nucleotide sequence ID" value="XM_068503962.1"/>
</dbReference>
<dbReference type="Pfam" id="PF13921">
    <property type="entry name" value="Myb_DNA-bind_6"/>
    <property type="match status" value="1"/>
</dbReference>
<sequence length="254" mass="30025">MIHFTISQSSRIKTRMCTRILFTADEDQALIYQVGQFGENWEKVAQYMSSRSPRQCRDRYKNYLHPMVKNGPWSKDEDAELLYRFRQLGPKWSKIAKYFPGRTDVNIKNRYTTIGPKNKKYLKEKKNNIRRSKEITQNNLFNFICLHENNVEGGQNSTFIESNYKLNSNHDESNDNKENNNIINDTQYNYSPEESNQSSVNRNQFNTMSNLNGDVDFGDICDMFEDWISNSGWDLMNDIPIQSEKGKQENRTFW</sequence>
<evidence type="ECO:0000259" key="6">
    <source>
        <dbReference type="PROSITE" id="PS50090"/>
    </source>
</evidence>
<evidence type="ECO:0000256" key="5">
    <source>
        <dbReference type="SAM" id="MobiDB-lite"/>
    </source>
</evidence>
<dbReference type="PROSITE" id="PS50090">
    <property type="entry name" value="MYB_LIKE"/>
    <property type="match status" value="2"/>
</dbReference>
<keyword evidence="3" id="KW-0804">Transcription</keyword>
<dbReference type="GO" id="GO:0042796">
    <property type="term" value="P:snRNA transcription by RNA polymerase III"/>
    <property type="evidence" value="ECO:0007669"/>
    <property type="project" value="TreeGrafter"/>
</dbReference>
<evidence type="ECO:0000256" key="4">
    <source>
        <dbReference type="ARBA" id="ARBA00023242"/>
    </source>
</evidence>
<dbReference type="InterPro" id="IPR051575">
    <property type="entry name" value="Myb-like_DNA-bd"/>
</dbReference>
<feature type="domain" description="SANT" evidence="7">
    <location>
        <begin position="23"/>
        <end position="70"/>
    </location>
</feature>
<keyword evidence="2" id="KW-0238">DNA-binding</keyword>
<evidence type="ECO:0000313" key="10">
    <source>
        <dbReference type="Proteomes" id="UP000179807"/>
    </source>
</evidence>
<dbReference type="InterPro" id="IPR009057">
    <property type="entry name" value="Homeodomain-like_sf"/>
</dbReference>
<keyword evidence="10" id="KW-1185">Reference proteome</keyword>
<feature type="domain" description="Myb-like" evidence="6">
    <location>
        <begin position="22"/>
        <end position="64"/>
    </location>
</feature>
<keyword evidence="1" id="KW-0805">Transcription regulation</keyword>
<gene>
    <name evidence="9" type="ORF">TRFO_24813</name>
</gene>
<dbReference type="SUPFAM" id="SSF46689">
    <property type="entry name" value="Homeodomain-like"/>
    <property type="match status" value="1"/>
</dbReference>
<evidence type="ECO:0000259" key="8">
    <source>
        <dbReference type="PROSITE" id="PS51294"/>
    </source>
</evidence>
<dbReference type="AlphaFoldDB" id="A0A1J4K6I8"/>
<reference evidence="9" key="1">
    <citation type="submission" date="2016-10" db="EMBL/GenBank/DDBJ databases">
        <authorList>
            <person name="Benchimol M."/>
            <person name="Almeida L.G."/>
            <person name="Vasconcelos A.T."/>
            <person name="Perreira-Neves A."/>
            <person name="Rosa I.A."/>
            <person name="Tasca T."/>
            <person name="Bogo M.R."/>
            <person name="de Souza W."/>
        </authorList>
    </citation>
    <scope>NUCLEOTIDE SEQUENCE [LARGE SCALE GENOMIC DNA]</scope>
    <source>
        <strain evidence="9">K</strain>
    </source>
</reference>
<feature type="domain" description="HTH myb-type" evidence="8">
    <location>
        <begin position="14"/>
        <end position="64"/>
    </location>
</feature>
<dbReference type="GO" id="GO:0042795">
    <property type="term" value="P:snRNA transcription by RNA polymerase II"/>
    <property type="evidence" value="ECO:0007669"/>
    <property type="project" value="TreeGrafter"/>
</dbReference>
<evidence type="ECO:0000256" key="1">
    <source>
        <dbReference type="ARBA" id="ARBA00023015"/>
    </source>
</evidence>
<dbReference type="GeneID" id="94838666"/>
<dbReference type="PROSITE" id="PS51294">
    <property type="entry name" value="HTH_MYB"/>
    <property type="match status" value="2"/>
</dbReference>
<dbReference type="InterPro" id="IPR017884">
    <property type="entry name" value="SANT_dom"/>
</dbReference>
<feature type="domain" description="Myb-like" evidence="6">
    <location>
        <begin position="65"/>
        <end position="115"/>
    </location>
</feature>
<dbReference type="GO" id="GO:0001006">
    <property type="term" value="F:RNA polymerase III type 3 promoter sequence-specific DNA binding"/>
    <property type="evidence" value="ECO:0007669"/>
    <property type="project" value="TreeGrafter"/>
</dbReference>
<evidence type="ECO:0000259" key="7">
    <source>
        <dbReference type="PROSITE" id="PS51293"/>
    </source>
</evidence>